<dbReference type="InterPro" id="IPR058625">
    <property type="entry name" value="MdtA-like_BSH"/>
</dbReference>
<organism evidence="6 7">
    <name type="scientific">Candidatus Daviesbacteria bacterium RIFOXYD1_FULL_41_10</name>
    <dbReference type="NCBI Taxonomy" id="1797801"/>
    <lineage>
        <taxon>Bacteria</taxon>
        <taxon>Candidatus Daviesiibacteriota</taxon>
    </lineage>
</organism>
<dbReference type="Proteomes" id="UP000177135">
    <property type="component" value="Unassembled WGS sequence"/>
</dbReference>
<dbReference type="Gene3D" id="2.40.50.100">
    <property type="match status" value="1"/>
</dbReference>
<comment type="similarity">
    <text evidence="2">Belongs to the membrane fusion protein (MFP) (TC 8.A.1) family.</text>
</comment>
<gene>
    <name evidence="6" type="ORF">A2617_00215</name>
</gene>
<feature type="domain" description="CusB-like beta-barrel" evidence="5">
    <location>
        <begin position="202"/>
        <end position="274"/>
    </location>
</feature>
<evidence type="ECO:0000259" key="5">
    <source>
        <dbReference type="Pfam" id="PF25954"/>
    </source>
</evidence>
<evidence type="ECO:0000313" key="6">
    <source>
        <dbReference type="EMBL" id="OGE70996.1"/>
    </source>
</evidence>
<dbReference type="GO" id="GO:0016020">
    <property type="term" value="C:membrane"/>
    <property type="evidence" value="ECO:0007669"/>
    <property type="project" value="InterPro"/>
</dbReference>
<dbReference type="InterPro" id="IPR058792">
    <property type="entry name" value="Beta-barrel_RND_2"/>
</dbReference>
<dbReference type="EMBL" id="MFEC01000024">
    <property type="protein sequence ID" value="OGE70996.1"/>
    <property type="molecule type" value="Genomic_DNA"/>
</dbReference>
<protein>
    <submittedName>
        <fullName evidence="6">Uncharacterized protein</fullName>
    </submittedName>
</protein>
<dbReference type="InterPro" id="IPR050465">
    <property type="entry name" value="UPF0194_transport"/>
</dbReference>
<feature type="domain" description="Multidrug resistance protein MdtA-like barrel-sandwich hybrid" evidence="4">
    <location>
        <begin position="67"/>
        <end position="185"/>
    </location>
</feature>
<evidence type="ECO:0000259" key="4">
    <source>
        <dbReference type="Pfam" id="PF25917"/>
    </source>
</evidence>
<dbReference type="Pfam" id="PF25917">
    <property type="entry name" value="BSH_RND"/>
    <property type="match status" value="1"/>
</dbReference>
<comment type="subcellular location">
    <subcellularLocation>
        <location evidence="1">Cell envelope</location>
    </subcellularLocation>
</comment>
<keyword evidence="3" id="KW-0175">Coiled coil</keyword>
<evidence type="ECO:0000313" key="7">
    <source>
        <dbReference type="Proteomes" id="UP000177135"/>
    </source>
</evidence>
<name>A0A1F5N031_9BACT</name>
<comment type="caution">
    <text evidence="6">The sequence shown here is derived from an EMBL/GenBank/DDBJ whole genome shotgun (WGS) entry which is preliminary data.</text>
</comment>
<dbReference type="PANTHER" id="PTHR32347">
    <property type="entry name" value="EFFLUX SYSTEM COMPONENT YKNX-RELATED"/>
    <property type="match status" value="1"/>
</dbReference>
<dbReference type="PANTHER" id="PTHR32347:SF27">
    <property type="entry name" value="RND EFFLUX PUMP MEMBRANE FUSION PROTEIN BARREL-SANDWICH DOMAIN-CONTAINING PROTEIN"/>
    <property type="match status" value="1"/>
</dbReference>
<sequence>MKIPRILKLSKKKVVILAILVVATFLGFNIFGRKAEIPLQFTQVKRQDIKSTISASGTLTGKDSASLKFKSSGKLAFVNVKVGDQVYMGQILAGLDTQDLEITLQQARNTFVAKDAAAKRVEDDLKDHNDDETFLQKETRTAAQVARDNAFDSVKAAEKNIQDMFIVSPISGTVTQANFISGQIAGDNVIQVVNSSDIYFDSEVDEADIAKLQIGQKAEVILDAYPDKTLNGTLDQIKPQVNTTSTGVTVIAARIKLDDPKIIFVDGLSGQASIITGQSKNVLTLPQESVREDGSVVVSEGETLKPKKVITGITSDIDIEIKEGLSDGEKVLLNPPSSGAFLNQSRNSNPLTRILRSIRINPGGRANGPR</sequence>
<dbReference type="AlphaFoldDB" id="A0A1F5N031"/>
<accession>A0A1F5N031</accession>
<dbReference type="InterPro" id="IPR006143">
    <property type="entry name" value="RND_pump_MFP"/>
</dbReference>
<evidence type="ECO:0000256" key="2">
    <source>
        <dbReference type="ARBA" id="ARBA00009477"/>
    </source>
</evidence>
<proteinExistence type="inferred from homology"/>
<dbReference type="Pfam" id="PF25954">
    <property type="entry name" value="Beta-barrel_RND_2"/>
    <property type="match status" value="1"/>
</dbReference>
<evidence type="ECO:0000256" key="3">
    <source>
        <dbReference type="ARBA" id="ARBA00023054"/>
    </source>
</evidence>
<dbReference type="GO" id="GO:0022857">
    <property type="term" value="F:transmembrane transporter activity"/>
    <property type="evidence" value="ECO:0007669"/>
    <property type="project" value="InterPro"/>
</dbReference>
<evidence type="ECO:0000256" key="1">
    <source>
        <dbReference type="ARBA" id="ARBA00004196"/>
    </source>
</evidence>
<dbReference type="Gene3D" id="2.40.30.170">
    <property type="match status" value="1"/>
</dbReference>
<dbReference type="GO" id="GO:0030313">
    <property type="term" value="C:cell envelope"/>
    <property type="evidence" value="ECO:0007669"/>
    <property type="project" value="UniProtKB-SubCell"/>
</dbReference>
<dbReference type="NCBIfam" id="TIGR01730">
    <property type="entry name" value="RND_mfp"/>
    <property type="match status" value="1"/>
</dbReference>
<dbReference type="SUPFAM" id="SSF111369">
    <property type="entry name" value="HlyD-like secretion proteins"/>
    <property type="match status" value="1"/>
</dbReference>
<dbReference type="Gene3D" id="2.40.420.20">
    <property type="match status" value="1"/>
</dbReference>
<reference evidence="6 7" key="1">
    <citation type="journal article" date="2016" name="Nat. Commun.">
        <title>Thousands of microbial genomes shed light on interconnected biogeochemical processes in an aquifer system.</title>
        <authorList>
            <person name="Anantharaman K."/>
            <person name="Brown C.T."/>
            <person name="Hug L.A."/>
            <person name="Sharon I."/>
            <person name="Castelle C.J."/>
            <person name="Probst A.J."/>
            <person name="Thomas B.C."/>
            <person name="Singh A."/>
            <person name="Wilkins M.J."/>
            <person name="Karaoz U."/>
            <person name="Brodie E.L."/>
            <person name="Williams K.H."/>
            <person name="Hubbard S.S."/>
            <person name="Banfield J.F."/>
        </authorList>
    </citation>
    <scope>NUCLEOTIDE SEQUENCE [LARGE SCALE GENOMIC DNA]</scope>
</reference>